<accession>A0A7V7RLA9</accession>
<organism evidence="2 3">
    <name type="scientific">Bacillus mesophilum</name>
    <dbReference type="NCBI Taxonomy" id="1071718"/>
    <lineage>
        <taxon>Bacteria</taxon>
        <taxon>Bacillati</taxon>
        <taxon>Bacillota</taxon>
        <taxon>Bacilli</taxon>
        <taxon>Bacillales</taxon>
        <taxon>Bacillaceae</taxon>
        <taxon>Bacillus</taxon>
    </lineage>
</organism>
<feature type="compositionally biased region" description="Basic and acidic residues" evidence="1">
    <location>
        <begin position="13"/>
        <end position="25"/>
    </location>
</feature>
<dbReference type="EMBL" id="WBOT01000003">
    <property type="protein sequence ID" value="KAB2332558.1"/>
    <property type="molecule type" value="Genomic_DNA"/>
</dbReference>
<reference evidence="2 3" key="1">
    <citation type="journal article" date="2014" name="Arch. Microbiol.">
        <title>Bacillus mesophilum sp. nov., strain IITR-54T, a novel 4-chlorobiphenyl dechlorinating bacterium.</title>
        <authorList>
            <person name="Manickam N."/>
            <person name="Singh N.K."/>
            <person name="Bajaj A."/>
            <person name="Kumar R.M."/>
            <person name="Kaur G."/>
            <person name="Kaur N."/>
            <person name="Bala M."/>
            <person name="Kumar A."/>
            <person name="Mayilraj S."/>
        </authorList>
    </citation>
    <scope>NUCLEOTIDE SEQUENCE [LARGE SCALE GENOMIC DNA]</scope>
    <source>
        <strain evidence="2 3">IITR-54</strain>
    </source>
</reference>
<proteinExistence type="predicted"/>
<protein>
    <submittedName>
        <fullName evidence="2">Multidrug transporter</fullName>
    </submittedName>
</protein>
<gene>
    <name evidence="2" type="ORF">F7732_10705</name>
</gene>
<keyword evidence="3" id="KW-1185">Reference proteome</keyword>
<name>A0A7V7RLA9_9BACI</name>
<evidence type="ECO:0000313" key="3">
    <source>
        <dbReference type="Proteomes" id="UP000441354"/>
    </source>
</evidence>
<dbReference type="AlphaFoldDB" id="A0A7V7RLA9"/>
<dbReference type="Proteomes" id="UP000441354">
    <property type="component" value="Unassembled WGS sequence"/>
</dbReference>
<evidence type="ECO:0000313" key="2">
    <source>
        <dbReference type="EMBL" id="KAB2332558.1"/>
    </source>
</evidence>
<feature type="compositionally biased region" description="Polar residues" evidence="1">
    <location>
        <begin position="1"/>
        <end position="11"/>
    </location>
</feature>
<comment type="caution">
    <text evidence="2">The sequence shown here is derived from an EMBL/GenBank/DDBJ whole genome shotgun (WGS) entry which is preliminary data.</text>
</comment>
<sequence>MKWSGGHSTPEGSRGKAETPQERAPRRLSFLPSESECPQLRCNGLVARTMTLNV</sequence>
<evidence type="ECO:0000256" key="1">
    <source>
        <dbReference type="SAM" id="MobiDB-lite"/>
    </source>
</evidence>
<feature type="region of interest" description="Disordered" evidence="1">
    <location>
        <begin position="1"/>
        <end position="32"/>
    </location>
</feature>